<dbReference type="Pfam" id="PF08240">
    <property type="entry name" value="ADH_N"/>
    <property type="match status" value="1"/>
</dbReference>
<dbReference type="InParanoid" id="A0A316W8W8"/>
<dbReference type="InterPro" id="IPR013154">
    <property type="entry name" value="ADH-like_N"/>
</dbReference>
<keyword evidence="4" id="KW-0560">Oxidoreductase</keyword>
<evidence type="ECO:0000313" key="7">
    <source>
        <dbReference type="EMBL" id="PWN46272.1"/>
    </source>
</evidence>
<dbReference type="SUPFAM" id="SSF51735">
    <property type="entry name" value="NAD(P)-binding Rossmann-fold domains"/>
    <property type="match status" value="1"/>
</dbReference>
<comment type="cofactor">
    <cofactor evidence="1 5">
        <name>Zn(2+)</name>
        <dbReference type="ChEBI" id="CHEBI:29105"/>
    </cofactor>
</comment>
<dbReference type="InterPro" id="IPR036873">
    <property type="entry name" value="Rhodanese-like_dom_sf"/>
</dbReference>
<feature type="domain" description="Rhodanese" evidence="6">
    <location>
        <begin position="444"/>
        <end position="549"/>
    </location>
</feature>
<evidence type="ECO:0000259" key="6">
    <source>
        <dbReference type="PROSITE" id="PS50206"/>
    </source>
</evidence>
<dbReference type="InterPro" id="IPR020843">
    <property type="entry name" value="ER"/>
</dbReference>
<dbReference type="InterPro" id="IPR011032">
    <property type="entry name" value="GroES-like_sf"/>
</dbReference>
<dbReference type="AlphaFoldDB" id="A0A316W8W8"/>
<dbReference type="CDD" id="cd08284">
    <property type="entry name" value="FDH_like_2"/>
    <property type="match status" value="1"/>
</dbReference>
<dbReference type="SUPFAM" id="SSF52821">
    <property type="entry name" value="Rhodanese/Cell cycle control phosphatase"/>
    <property type="match status" value="1"/>
</dbReference>
<dbReference type="GO" id="GO:0008270">
    <property type="term" value="F:zinc ion binding"/>
    <property type="evidence" value="ECO:0007669"/>
    <property type="project" value="InterPro"/>
</dbReference>
<dbReference type="Gene3D" id="3.40.50.720">
    <property type="entry name" value="NAD(P)-binding Rossmann-like Domain"/>
    <property type="match status" value="1"/>
</dbReference>
<dbReference type="GO" id="GO:0016491">
    <property type="term" value="F:oxidoreductase activity"/>
    <property type="evidence" value="ECO:0007669"/>
    <property type="project" value="UniProtKB-KW"/>
</dbReference>
<dbReference type="InterPro" id="IPR013149">
    <property type="entry name" value="ADH-like_C"/>
</dbReference>
<dbReference type="PROSITE" id="PS00059">
    <property type="entry name" value="ADH_ZINC"/>
    <property type="match status" value="1"/>
</dbReference>
<reference evidence="7 8" key="1">
    <citation type="journal article" date="2018" name="Mol. Biol. Evol.">
        <title>Broad Genomic Sampling Reveals a Smut Pathogenic Ancestry of the Fungal Clade Ustilaginomycotina.</title>
        <authorList>
            <person name="Kijpornyongpan T."/>
            <person name="Mondo S.J."/>
            <person name="Barry K."/>
            <person name="Sandor L."/>
            <person name="Lee J."/>
            <person name="Lipzen A."/>
            <person name="Pangilinan J."/>
            <person name="LaButti K."/>
            <person name="Hainaut M."/>
            <person name="Henrissat B."/>
            <person name="Grigoriev I.V."/>
            <person name="Spatafora J.W."/>
            <person name="Aime M.C."/>
        </authorList>
    </citation>
    <scope>NUCLEOTIDE SEQUENCE [LARGE SCALE GENOMIC DNA]</scope>
    <source>
        <strain evidence="7 8">MCA 4658</strain>
    </source>
</reference>
<dbReference type="EMBL" id="KZ819351">
    <property type="protein sequence ID" value="PWN46272.1"/>
    <property type="molecule type" value="Genomic_DNA"/>
</dbReference>
<dbReference type="SMART" id="SM00829">
    <property type="entry name" value="PKS_ER"/>
    <property type="match status" value="1"/>
</dbReference>
<sequence length="565" mass="60538">MSQGAAAPPSAGTMRALVIKAPYQVVVEDRPIPVPEAEEVVVKVEAAALCGSDLHIYRGHQPVAKYDFVLGHELTGVVHSVGSSIQNFKIGQKVVSPFTINCGSCFFCERKQTARCVKSRVYGSNAMEGVQAEYARIPLADTTLFPAPAGVSEQVLILMADIFPTGFFVAQNAAKMLGEAERKDTTAVVIGCGPVGLCAVTAAKHFFDHVYAIDSVPARLDQAAKHGATPLHLHSSDPDVTSRIKQATGGRGADVVLEVVGNPSALDLAIGLVRNFGVISSCGLHTHELKLKGLDLYNKNIRFQFGRCSVRAIFPEALELLKKNADLFESFVENTVSIEEAPKWYELFEQQKCLKTVFTFSSPSAGSAEAATAATARTDQSVAASSAAAGTSAAKESPEHPVQRSDWLQAYAPPRARSEHPLRTVTAEELKDMLQKQETAHGHAAQKALVIDVRRSDCESLIPTAINLPAQTLPLSLPSLLLHLSSVPLVVFHCKACSSPTSRGVRSAGWYADALQDKLGLTDEQTAQRVAVLQGGIVAWEAKFGAKSLDTRGQLALEGWEARQP</sequence>
<dbReference type="InterPro" id="IPR002328">
    <property type="entry name" value="ADH_Zn_CS"/>
</dbReference>
<dbReference type="GeneID" id="37034509"/>
<evidence type="ECO:0000256" key="4">
    <source>
        <dbReference type="ARBA" id="ARBA00023002"/>
    </source>
</evidence>
<evidence type="ECO:0000313" key="8">
    <source>
        <dbReference type="Proteomes" id="UP000245783"/>
    </source>
</evidence>
<dbReference type="InterPro" id="IPR036291">
    <property type="entry name" value="NAD(P)-bd_dom_sf"/>
</dbReference>
<keyword evidence="8" id="KW-1185">Reference proteome</keyword>
<evidence type="ECO:0000256" key="5">
    <source>
        <dbReference type="RuleBase" id="RU361277"/>
    </source>
</evidence>
<dbReference type="Gene3D" id="3.90.180.10">
    <property type="entry name" value="Medium-chain alcohol dehydrogenases, catalytic domain"/>
    <property type="match status" value="1"/>
</dbReference>
<gene>
    <name evidence="7" type="ORF">IE81DRAFT_319160</name>
</gene>
<dbReference type="InterPro" id="IPR001763">
    <property type="entry name" value="Rhodanese-like_dom"/>
</dbReference>
<dbReference type="STRING" id="1522189.A0A316W8W8"/>
<dbReference type="PANTHER" id="PTHR42813:SF2">
    <property type="entry name" value="DEHYDROGENASE, ZINC-CONTAINING, PUTATIVE (AFU_ORTHOLOGUE AFUA_2G02810)-RELATED"/>
    <property type="match status" value="1"/>
</dbReference>
<dbReference type="Pfam" id="PF00107">
    <property type="entry name" value="ADH_zinc_N"/>
    <property type="match status" value="1"/>
</dbReference>
<dbReference type="OrthoDB" id="3941538at2759"/>
<dbReference type="RefSeq" id="XP_025373432.1">
    <property type="nucleotide sequence ID" value="XM_025512639.1"/>
</dbReference>
<keyword evidence="2 5" id="KW-0479">Metal-binding</keyword>
<comment type="similarity">
    <text evidence="5">Belongs to the zinc-containing alcohol dehydrogenase family.</text>
</comment>
<dbReference type="Gene3D" id="3.40.250.10">
    <property type="entry name" value="Rhodanese-like domain"/>
    <property type="match status" value="1"/>
</dbReference>
<evidence type="ECO:0000256" key="2">
    <source>
        <dbReference type="ARBA" id="ARBA00022723"/>
    </source>
</evidence>
<evidence type="ECO:0000256" key="1">
    <source>
        <dbReference type="ARBA" id="ARBA00001947"/>
    </source>
</evidence>
<name>A0A316W8W8_9BASI</name>
<proteinExistence type="inferred from homology"/>
<dbReference type="PANTHER" id="PTHR42813">
    <property type="entry name" value="ZINC-TYPE ALCOHOL DEHYDROGENASE-LIKE"/>
    <property type="match status" value="1"/>
</dbReference>
<dbReference type="Proteomes" id="UP000245783">
    <property type="component" value="Unassembled WGS sequence"/>
</dbReference>
<evidence type="ECO:0000256" key="3">
    <source>
        <dbReference type="ARBA" id="ARBA00022833"/>
    </source>
</evidence>
<organism evidence="7 8">
    <name type="scientific">Ceraceosorus guamensis</name>
    <dbReference type="NCBI Taxonomy" id="1522189"/>
    <lineage>
        <taxon>Eukaryota</taxon>
        <taxon>Fungi</taxon>
        <taxon>Dikarya</taxon>
        <taxon>Basidiomycota</taxon>
        <taxon>Ustilaginomycotina</taxon>
        <taxon>Exobasidiomycetes</taxon>
        <taxon>Ceraceosorales</taxon>
        <taxon>Ceraceosoraceae</taxon>
        <taxon>Ceraceosorus</taxon>
    </lineage>
</organism>
<keyword evidence="3 5" id="KW-0862">Zinc</keyword>
<accession>A0A316W8W8</accession>
<dbReference type="PROSITE" id="PS50206">
    <property type="entry name" value="RHODANESE_3"/>
    <property type="match status" value="1"/>
</dbReference>
<dbReference type="SUPFAM" id="SSF50129">
    <property type="entry name" value="GroES-like"/>
    <property type="match status" value="1"/>
</dbReference>
<protein>
    <submittedName>
        <fullName evidence="7">GroES-like protein</fullName>
    </submittedName>
</protein>